<feature type="domain" description="Protein NO VEIN C-terminal" evidence="1">
    <location>
        <begin position="279"/>
        <end position="375"/>
    </location>
</feature>
<proteinExistence type="predicted"/>
<dbReference type="Pfam" id="PF13020">
    <property type="entry name" value="NOV_C"/>
    <property type="match status" value="1"/>
</dbReference>
<reference evidence="3" key="1">
    <citation type="journal article" date="2010" name="BMC Genomics">
        <title>Clostridium sticklandii, a specialist in amino acid degradation:revisiting its metabolism through its genome sequence.</title>
        <authorList>
            <person name="Fonknechten N."/>
            <person name="Chaussonnerie S."/>
            <person name="Tricot S."/>
            <person name="Lajus A."/>
            <person name="Andreesen J.R."/>
            <person name="Perchat N."/>
            <person name="Pelletier E."/>
            <person name="Gouyvenoux M."/>
            <person name="Barbe V."/>
            <person name="Salanoubat M."/>
            <person name="Le Paslier D."/>
            <person name="Weissenbach J."/>
            <person name="Cohen G.N."/>
            <person name="Kreimeyer A."/>
        </authorList>
    </citation>
    <scope>NUCLEOTIDE SEQUENCE [LARGE SCALE GENOMIC DNA]</scope>
    <source>
        <strain evidence="3">ATCC 12662 / DSM 519 / JCM 1433 / CCUG 9281 / NCIMB 10654 / HF</strain>
    </source>
</reference>
<dbReference type="AlphaFoldDB" id="E3PVS7"/>
<gene>
    <name evidence="2" type="ordered locus">CLOST_2515</name>
</gene>
<dbReference type="EMBL" id="FP565809">
    <property type="protein sequence ID" value="CBH22630.1"/>
    <property type="molecule type" value="Genomic_DNA"/>
</dbReference>
<dbReference type="KEGG" id="cst:CLOST_2515"/>
<evidence type="ECO:0000259" key="1">
    <source>
        <dbReference type="Pfam" id="PF13020"/>
    </source>
</evidence>
<dbReference type="STRING" id="1511.CLOST_2515"/>
<dbReference type="HOGENOM" id="CLU_056338_0_0_9"/>
<name>E3PVS7_ACESD</name>
<sequence>MDVFEQILGLYIETDIHLHYEERLDKLELLRREFVEKFPIKNFRHMSIDDYVVGKKNETGEESFCYWLETRLMELGKIKGGTTADKKFGVYYGFTKYDNQKKYRTIKKWDGELDPNKAFDRIKDEIHRLIKAGQARNYDLIDENKISPMFKGKILATYFPKDYLTIFSDKHLDYFLEVLPIKYDISKPIRMIDKQRLLLDFKDTNLIMADWSNDQFSKFLYTVYNPRNNIDQENRSRKLNVEFIDFEYLGKKKAKVKTNAGKQDFVEIGKKNQKVGLLGERIVYSNEVKKLKRIGRTDLATKVDHVSLKDDSLGYDILSYDLDGTEIHIEVKSTTAPPRDIHFYITDNELRKTLGSENHFIYLVYSVKTQSPKIHVLDKATLTEENLEPLNYRVRLDAKMKQV</sequence>
<protein>
    <recommendedName>
        <fullName evidence="1">Protein NO VEIN C-terminal domain-containing protein</fullName>
    </recommendedName>
</protein>
<dbReference type="InterPro" id="IPR024975">
    <property type="entry name" value="NOV_C"/>
</dbReference>
<dbReference type="eggNOG" id="COG3440">
    <property type="taxonomic scope" value="Bacteria"/>
</dbReference>
<evidence type="ECO:0000313" key="2">
    <source>
        <dbReference type="EMBL" id="CBH22630.1"/>
    </source>
</evidence>
<accession>E3PVS7</accession>
<evidence type="ECO:0000313" key="3">
    <source>
        <dbReference type="Proteomes" id="UP000007041"/>
    </source>
</evidence>
<dbReference type="BioCyc" id="CSTI499177:GJE9-2608-MONOMER"/>
<dbReference type="Proteomes" id="UP000007041">
    <property type="component" value="Chromosome"/>
</dbReference>
<keyword evidence="3" id="KW-1185">Reference proteome</keyword>
<dbReference type="eggNOG" id="COG1401">
    <property type="taxonomic scope" value="Bacteria"/>
</dbReference>
<organism evidence="2 3">
    <name type="scientific">Acetoanaerobium sticklandii (strain ATCC 12662 / DSM 519 / JCM 1433 / CCUG 9281 / NCIMB 10654 / HF)</name>
    <name type="common">Clostridium sticklandii</name>
    <dbReference type="NCBI Taxonomy" id="499177"/>
    <lineage>
        <taxon>Bacteria</taxon>
        <taxon>Bacillati</taxon>
        <taxon>Bacillota</taxon>
        <taxon>Clostridia</taxon>
        <taxon>Peptostreptococcales</taxon>
        <taxon>Filifactoraceae</taxon>
        <taxon>Acetoanaerobium</taxon>
    </lineage>
</organism>